<evidence type="ECO:0000313" key="3">
    <source>
        <dbReference type="Proteomes" id="UP000736335"/>
    </source>
</evidence>
<evidence type="ECO:0000256" key="1">
    <source>
        <dbReference type="SAM" id="MobiDB-lite"/>
    </source>
</evidence>
<feature type="compositionally biased region" description="Low complexity" evidence="1">
    <location>
        <begin position="167"/>
        <end position="186"/>
    </location>
</feature>
<feature type="compositionally biased region" description="Low complexity" evidence="1">
    <location>
        <begin position="69"/>
        <end position="84"/>
    </location>
</feature>
<accession>A0A9P6H630</accession>
<reference evidence="2" key="1">
    <citation type="journal article" date="2020" name="Nat. Commun.">
        <title>Large-scale genome sequencing of mycorrhizal fungi provides insights into the early evolution of symbiotic traits.</title>
        <authorList>
            <person name="Miyauchi S."/>
            <person name="Kiss E."/>
            <person name="Kuo A."/>
            <person name="Drula E."/>
            <person name="Kohler A."/>
            <person name="Sanchez-Garcia M."/>
            <person name="Morin E."/>
            <person name="Andreopoulos B."/>
            <person name="Barry K.W."/>
            <person name="Bonito G."/>
            <person name="Buee M."/>
            <person name="Carver A."/>
            <person name="Chen C."/>
            <person name="Cichocki N."/>
            <person name="Clum A."/>
            <person name="Culley D."/>
            <person name="Crous P.W."/>
            <person name="Fauchery L."/>
            <person name="Girlanda M."/>
            <person name="Hayes R.D."/>
            <person name="Keri Z."/>
            <person name="LaButti K."/>
            <person name="Lipzen A."/>
            <person name="Lombard V."/>
            <person name="Magnuson J."/>
            <person name="Maillard F."/>
            <person name="Murat C."/>
            <person name="Nolan M."/>
            <person name="Ohm R.A."/>
            <person name="Pangilinan J."/>
            <person name="Pereira M.F."/>
            <person name="Perotto S."/>
            <person name="Peter M."/>
            <person name="Pfister S."/>
            <person name="Riley R."/>
            <person name="Sitrit Y."/>
            <person name="Stielow J.B."/>
            <person name="Szollosi G."/>
            <person name="Zifcakova L."/>
            <person name="Stursova M."/>
            <person name="Spatafora J.W."/>
            <person name="Tedersoo L."/>
            <person name="Vaario L.M."/>
            <person name="Yamada A."/>
            <person name="Yan M."/>
            <person name="Wang P."/>
            <person name="Xu J."/>
            <person name="Bruns T."/>
            <person name="Baldrian P."/>
            <person name="Vilgalys R."/>
            <person name="Dunand C."/>
            <person name="Henrissat B."/>
            <person name="Grigoriev I.V."/>
            <person name="Hibbett D."/>
            <person name="Nagy L.G."/>
            <person name="Martin F.M."/>
        </authorList>
    </citation>
    <scope>NUCLEOTIDE SEQUENCE</scope>
    <source>
        <strain evidence="2">UH-Tt-Lm1</strain>
    </source>
</reference>
<feature type="compositionally biased region" description="Polar residues" evidence="1">
    <location>
        <begin position="85"/>
        <end position="95"/>
    </location>
</feature>
<feature type="compositionally biased region" description="Polar residues" evidence="1">
    <location>
        <begin position="115"/>
        <end position="136"/>
    </location>
</feature>
<keyword evidence="3" id="KW-1185">Reference proteome</keyword>
<gene>
    <name evidence="2" type="ORF">BJ322DRAFT_307091</name>
</gene>
<sequence length="257" mass="28603">MHLRTRSKNCKDVFATALKMLATQLRAGGFPQQTFIAQQPQVATWQTAPVPLPNVQENSFSTSARIEEVSPVSSGRASRSGSHSTFQQNDSSSYYRSRLYPQSAAPQNAGVPYDQSVNYGNVPVQSTTYTPHNFYTGQPPRQQSYYPPPPPSRPAYQPLPRQEPLHPVASASSPTSSRPVSVNNLPLPQPGPEPDQPTAQRTFVDQFTDFLQKHPFDVQLRVLTQIREYVSGKPTPNPQIRTWGDRLKSGVQIQAKF</sequence>
<feature type="region of interest" description="Disordered" evidence="1">
    <location>
        <begin position="61"/>
        <end position="199"/>
    </location>
</feature>
<evidence type="ECO:0000313" key="2">
    <source>
        <dbReference type="EMBL" id="KAF9780052.1"/>
    </source>
</evidence>
<dbReference type="Proteomes" id="UP000736335">
    <property type="component" value="Unassembled WGS sequence"/>
</dbReference>
<name>A0A9P6H630_9AGAM</name>
<dbReference type="AlphaFoldDB" id="A0A9P6H630"/>
<proteinExistence type="predicted"/>
<reference evidence="2" key="2">
    <citation type="submission" date="2020-11" db="EMBL/GenBank/DDBJ databases">
        <authorList>
            <consortium name="DOE Joint Genome Institute"/>
            <person name="Kuo A."/>
            <person name="Miyauchi S."/>
            <person name="Kiss E."/>
            <person name="Drula E."/>
            <person name="Kohler A."/>
            <person name="Sanchez-Garcia M."/>
            <person name="Andreopoulos B."/>
            <person name="Barry K.W."/>
            <person name="Bonito G."/>
            <person name="Buee M."/>
            <person name="Carver A."/>
            <person name="Chen C."/>
            <person name="Cichocki N."/>
            <person name="Clum A."/>
            <person name="Culley D."/>
            <person name="Crous P.W."/>
            <person name="Fauchery L."/>
            <person name="Girlanda M."/>
            <person name="Hayes R."/>
            <person name="Keri Z."/>
            <person name="Labutti K."/>
            <person name="Lipzen A."/>
            <person name="Lombard V."/>
            <person name="Magnuson J."/>
            <person name="Maillard F."/>
            <person name="Morin E."/>
            <person name="Murat C."/>
            <person name="Nolan M."/>
            <person name="Ohm R."/>
            <person name="Pangilinan J."/>
            <person name="Pereira M."/>
            <person name="Perotto S."/>
            <person name="Peter M."/>
            <person name="Riley R."/>
            <person name="Sitrit Y."/>
            <person name="Stielow B."/>
            <person name="Szollosi G."/>
            <person name="Zifcakova L."/>
            <person name="Stursova M."/>
            <person name="Spatafora J.W."/>
            <person name="Tedersoo L."/>
            <person name="Vaario L.-M."/>
            <person name="Yamada A."/>
            <person name="Yan M."/>
            <person name="Wang P."/>
            <person name="Xu J."/>
            <person name="Bruns T."/>
            <person name="Baldrian P."/>
            <person name="Vilgalys R."/>
            <person name="Henrissat B."/>
            <person name="Grigoriev I.V."/>
            <person name="Hibbett D."/>
            <person name="Nagy L.G."/>
            <person name="Martin F.M."/>
        </authorList>
    </citation>
    <scope>NUCLEOTIDE SEQUENCE</scope>
    <source>
        <strain evidence="2">UH-Tt-Lm1</strain>
    </source>
</reference>
<organism evidence="2 3">
    <name type="scientific">Thelephora terrestris</name>
    <dbReference type="NCBI Taxonomy" id="56493"/>
    <lineage>
        <taxon>Eukaryota</taxon>
        <taxon>Fungi</taxon>
        <taxon>Dikarya</taxon>
        <taxon>Basidiomycota</taxon>
        <taxon>Agaricomycotina</taxon>
        <taxon>Agaricomycetes</taxon>
        <taxon>Thelephorales</taxon>
        <taxon>Thelephoraceae</taxon>
        <taxon>Thelephora</taxon>
    </lineage>
</organism>
<protein>
    <submittedName>
        <fullName evidence="2">Uncharacterized protein</fullName>
    </submittedName>
</protein>
<comment type="caution">
    <text evidence="2">The sequence shown here is derived from an EMBL/GenBank/DDBJ whole genome shotgun (WGS) entry which is preliminary data.</text>
</comment>
<dbReference type="EMBL" id="WIUZ02000017">
    <property type="protein sequence ID" value="KAF9780052.1"/>
    <property type="molecule type" value="Genomic_DNA"/>
</dbReference>